<organism evidence="7 8">
    <name type="scientific">Stappia sediminis</name>
    <dbReference type="NCBI Taxonomy" id="2692190"/>
    <lineage>
        <taxon>Bacteria</taxon>
        <taxon>Pseudomonadati</taxon>
        <taxon>Pseudomonadota</taxon>
        <taxon>Alphaproteobacteria</taxon>
        <taxon>Hyphomicrobiales</taxon>
        <taxon>Stappiaceae</taxon>
        <taxon>Stappia</taxon>
    </lineage>
</organism>
<dbReference type="InterPro" id="IPR006076">
    <property type="entry name" value="FAD-dep_OxRdtase"/>
</dbReference>
<dbReference type="PANTHER" id="PTHR43104">
    <property type="entry name" value="L-2-HYDROXYGLUTARATE DEHYDROGENASE, MITOCHONDRIAL"/>
    <property type="match status" value="1"/>
</dbReference>
<keyword evidence="4" id="KW-0560">Oxidoreductase</keyword>
<proteinExistence type="inferred from homology"/>
<dbReference type="PANTHER" id="PTHR43104:SF4">
    <property type="entry name" value="L-2-HYDROXYGLUTARATE DEHYDROGENASE, MITOCHONDRIAL"/>
    <property type="match status" value="1"/>
</dbReference>
<name>A0A7X3S6S4_9HYPH</name>
<accession>A0A7X3S6S4</accession>
<comment type="similarity">
    <text evidence="5">Belongs to the L2HGDH family.</text>
</comment>
<dbReference type="SUPFAM" id="SSF51905">
    <property type="entry name" value="FAD/NAD(P)-binding domain"/>
    <property type="match status" value="1"/>
</dbReference>
<sequence>MPEKVETVIIGAGVVGLAIARRLALNGHEVVVLERHGLIGSETSSRNSEVIHAGIYYPTGSLKARACVRGRDMLYRFCEDHKVPHAKIGKLIVATNEDQLSELEAIGDKAGDNGVDDLRFLSREETLALEPALNCHGALLSPSTGIIDSHAYMLALQGEMEDHGGFIALNTEVTALSRKDDGGFRVETSAEGGFTLDCRMLVVSAGLSSSRLMNEFYGIPDSYRIPRTYYAKGNYFRLAQGRAPFSRLIYPVPEPGGLGVHLTLDLGGQARFGPDVEWVETIDYTVDPARGERFYEAIRTYWPDLPDGALTPDYCGIRPKVAGPGEPAADFLVHGPKTHGTQGLVALYGIESPGLTSSLMIGEIVARELAG</sequence>
<evidence type="ECO:0000259" key="6">
    <source>
        <dbReference type="Pfam" id="PF01266"/>
    </source>
</evidence>
<feature type="domain" description="FAD dependent oxidoreductase" evidence="6">
    <location>
        <begin position="7"/>
        <end position="367"/>
    </location>
</feature>
<dbReference type="InterPro" id="IPR036188">
    <property type="entry name" value="FAD/NAD-bd_sf"/>
</dbReference>
<gene>
    <name evidence="7" type="ORF">GR183_04595</name>
</gene>
<keyword evidence="2" id="KW-0285">Flavoprotein</keyword>
<dbReference type="EMBL" id="WUMV01000002">
    <property type="protein sequence ID" value="MXN64172.1"/>
    <property type="molecule type" value="Genomic_DNA"/>
</dbReference>
<comment type="caution">
    <text evidence="7">The sequence shown here is derived from an EMBL/GenBank/DDBJ whole genome shotgun (WGS) entry which is preliminary data.</text>
</comment>
<dbReference type="Pfam" id="PF01266">
    <property type="entry name" value="DAO"/>
    <property type="match status" value="1"/>
</dbReference>
<reference evidence="7 8" key="1">
    <citation type="submission" date="2019-12" db="EMBL/GenBank/DDBJ databases">
        <authorList>
            <person name="Li M."/>
        </authorList>
    </citation>
    <scope>NUCLEOTIDE SEQUENCE [LARGE SCALE GENOMIC DNA]</scope>
    <source>
        <strain evidence="7 8">GBMRC 2046</strain>
    </source>
</reference>
<evidence type="ECO:0000256" key="2">
    <source>
        <dbReference type="ARBA" id="ARBA00022630"/>
    </source>
</evidence>
<evidence type="ECO:0000256" key="3">
    <source>
        <dbReference type="ARBA" id="ARBA00022827"/>
    </source>
</evidence>
<protein>
    <submittedName>
        <fullName evidence="7">FAD-dependent oxidoreductase</fullName>
    </submittedName>
</protein>
<dbReference type="Gene3D" id="3.50.50.60">
    <property type="entry name" value="FAD/NAD(P)-binding domain"/>
    <property type="match status" value="1"/>
</dbReference>
<keyword evidence="3" id="KW-0274">FAD</keyword>
<dbReference type="Proteomes" id="UP000433101">
    <property type="component" value="Unassembled WGS sequence"/>
</dbReference>
<dbReference type="RefSeq" id="WP_160774425.1">
    <property type="nucleotide sequence ID" value="NZ_WUMV01000002.1"/>
</dbReference>
<evidence type="ECO:0000256" key="4">
    <source>
        <dbReference type="ARBA" id="ARBA00023002"/>
    </source>
</evidence>
<dbReference type="Gene3D" id="3.30.9.10">
    <property type="entry name" value="D-Amino Acid Oxidase, subunit A, domain 2"/>
    <property type="match status" value="1"/>
</dbReference>
<dbReference type="AlphaFoldDB" id="A0A7X3S6S4"/>
<dbReference type="GO" id="GO:0047545">
    <property type="term" value="F:(S)-2-hydroxyglutarate dehydrogenase activity"/>
    <property type="evidence" value="ECO:0007669"/>
    <property type="project" value="TreeGrafter"/>
</dbReference>
<evidence type="ECO:0000256" key="5">
    <source>
        <dbReference type="ARBA" id="ARBA00037941"/>
    </source>
</evidence>
<evidence type="ECO:0000256" key="1">
    <source>
        <dbReference type="ARBA" id="ARBA00001974"/>
    </source>
</evidence>
<keyword evidence="8" id="KW-1185">Reference proteome</keyword>
<evidence type="ECO:0000313" key="8">
    <source>
        <dbReference type="Proteomes" id="UP000433101"/>
    </source>
</evidence>
<evidence type="ECO:0000313" key="7">
    <source>
        <dbReference type="EMBL" id="MXN64172.1"/>
    </source>
</evidence>
<comment type="cofactor">
    <cofactor evidence="1">
        <name>FAD</name>
        <dbReference type="ChEBI" id="CHEBI:57692"/>
    </cofactor>
</comment>